<dbReference type="PROSITE" id="PS51829">
    <property type="entry name" value="P_HOMO_B"/>
    <property type="match status" value="1"/>
</dbReference>
<dbReference type="KEGG" id="snep:Enr13x_69160"/>
<feature type="domain" description="EF-hand" evidence="4">
    <location>
        <begin position="40"/>
        <end position="75"/>
    </location>
</feature>
<dbReference type="Pfam" id="PF13202">
    <property type="entry name" value="EF-hand_5"/>
    <property type="match status" value="1"/>
</dbReference>
<dbReference type="Proteomes" id="UP000319004">
    <property type="component" value="Chromosome"/>
</dbReference>
<evidence type="ECO:0000256" key="2">
    <source>
        <dbReference type="ARBA" id="ARBA00022801"/>
    </source>
</evidence>
<evidence type="ECO:0000259" key="5">
    <source>
        <dbReference type="PROSITE" id="PS51829"/>
    </source>
</evidence>
<organism evidence="6 7">
    <name type="scientific">Stieleria neptunia</name>
    <dbReference type="NCBI Taxonomy" id="2527979"/>
    <lineage>
        <taxon>Bacteria</taxon>
        <taxon>Pseudomonadati</taxon>
        <taxon>Planctomycetota</taxon>
        <taxon>Planctomycetia</taxon>
        <taxon>Pirellulales</taxon>
        <taxon>Pirellulaceae</taxon>
        <taxon>Stieleria</taxon>
    </lineage>
</organism>
<dbReference type="OrthoDB" id="247802at2"/>
<dbReference type="InterPro" id="IPR002048">
    <property type="entry name" value="EF_hand_dom"/>
</dbReference>
<dbReference type="GO" id="GO:0006508">
    <property type="term" value="P:proteolysis"/>
    <property type="evidence" value="ECO:0007669"/>
    <property type="project" value="UniProtKB-KW"/>
</dbReference>
<dbReference type="PROSITE" id="PS50222">
    <property type="entry name" value="EF_HAND_2"/>
    <property type="match status" value="1"/>
</dbReference>
<dbReference type="RefSeq" id="WP_145391111.1">
    <property type="nucleotide sequence ID" value="NZ_CP037423.1"/>
</dbReference>
<evidence type="ECO:0000256" key="1">
    <source>
        <dbReference type="ARBA" id="ARBA00022670"/>
    </source>
</evidence>
<dbReference type="GO" id="GO:0004252">
    <property type="term" value="F:serine-type endopeptidase activity"/>
    <property type="evidence" value="ECO:0007669"/>
    <property type="project" value="InterPro"/>
</dbReference>
<protein>
    <submittedName>
        <fullName evidence="6">EF hand</fullName>
    </submittedName>
</protein>
<proteinExistence type="predicted"/>
<dbReference type="SUPFAM" id="SSF49785">
    <property type="entry name" value="Galactose-binding domain-like"/>
    <property type="match status" value="1"/>
</dbReference>
<dbReference type="InterPro" id="IPR018247">
    <property type="entry name" value="EF_Hand_1_Ca_BS"/>
</dbReference>
<dbReference type="InterPro" id="IPR008979">
    <property type="entry name" value="Galactose-bd-like_sf"/>
</dbReference>
<feature type="region of interest" description="Disordered" evidence="3">
    <location>
        <begin position="592"/>
        <end position="612"/>
    </location>
</feature>
<keyword evidence="1" id="KW-0645">Protease</keyword>
<feature type="compositionally biased region" description="Basic and acidic residues" evidence="3">
    <location>
        <begin position="228"/>
        <end position="241"/>
    </location>
</feature>
<evidence type="ECO:0000313" key="6">
    <source>
        <dbReference type="EMBL" id="QDV47007.1"/>
    </source>
</evidence>
<dbReference type="SUPFAM" id="SSF47473">
    <property type="entry name" value="EF-hand"/>
    <property type="match status" value="1"/>
</dbReference>
<dbReference type="Gene3D" id="1.10.238.10">
    <property type="entry name" value="EF-hand"/>
    <property type="match status" value="2"/>
</dbReference>
<dbReference type="Gene3D" id="2.60.120.260">
    <property type="entry name" value="Galactose-binding domain-like"/>
    <property type="match status" value="1"/>
</dbReference>
<sequence>MLRQLFHLGCRGNAGSRLLACTVWLAVSIAAQGLATTTALAQSGLRESLDLLDRNENGYIDPDEITTLSRPYLERIAEARRMSLDRPNRIENWQEAARIYHALKNGVAGERVRASDDRAVKSFRPQDEDPVVPEFGLPQVKYPYQHQDLEEADETLDRYDRNRDGYLNRYEASRARWTHRDPFSMDLNNDDQLSRLELAQRYARRRMLSNDSSELIQQRRRTGSGVRPSEKESNDDRRRRERSEWWRTGGDRFWLTAAVLGRFDDNRNGRLEMEETVELGIPAGAVDADQNGELSRDELFAYFSNLQDQTGDQVEGLPGWFYELDLNRDKQVDLTEFATELTDARVAEFVALDTNQDGLLAAQEVMASKSMMGGVFENTDAEILPPKKTIVSEIDITENFLIADLNLQLSLTHTNVSSLDGYLTGPDGTRIELFTEIGGRDDHFDRTVFDDQASTPIVKARPPFEGSFQPEGLTKRQPSLNAFNGKTIHGVWQLTIRCSRSDRFGMLHRWSLIARPDEESLLNRPELPDASPTSLTGEASDPDLTSSASAFQTDSQTTASSASEFSKQGFSIGKEFGKKADADFWTPERKAEYAQKLRKPSSEEWQTMSEEDKRKFMATRTEAIKQYKDALNQRSGAAKDR</sequence>
<dbReference type="Pfam" id="PF01483">
    <property type="entry name" value="P_proprotein"/>
    <property type="match status" value="1"/>
</dbReference>
<dbReference type="GO" id="GO:0005509">
    <property type="term" value="F:calcium ion binding"/>
    <property type="evidence" value="ECO:0007669"/>
    <property type="project" value="InterPro"/>
</dbReference>
<name>A0A518I1U6_9BACT</name>
<evidence type="ECO:0000259" key="4">
    <source>
        <dbReference type="PROSITE" id="PS50222"/>
    </source>
</evidence>
<dbReference type="AlphaFoldDB" id="A0A518I1U6"/>
<dbReference type="InterPro" id="IPR011992">
    <property type="entry name" value="EF-hand-dom_pair"/>
</dbReference>
<feature type="compositionally biased region" description="Low complexity" evidence="3">
    <location>
        <begin position="545"/>
        <end position="563"/>
    </location>
</feature>
<feature type="region of interest" description="Disordered" evidence="3">
    <location>
        <begin position="522"/>
        <end position="564"/>
    </location>
</feature>
<accession>A0A518I1U6</accession>
<dbReference type="InterPro" id="IPR002884">
    <property type="entry name" value="P_dom"/>
</dbReference>
<feature type="region of interest" description="Disordered" evidence="3">
    <location>
        <begin position="209"/>
        <end position="241"/>
    </location>
</feature>
<evidence type="ECO:0000256" key="3">
    <source>
        <dbReference type="SAM" id="MobiDB-lite"/>
    </source>
</evidence>
<feature type="domain" description="P/Homo B" evidence="5">
    <location>
        <begin position="365"/>
        <end position="520"/>
    </location>
</feature>
<dbReference type="PROSITE" id="PS00018">
    <property type="entry name" value="EF_HAND_1"/>
    <property type="match status" value="3"/>
</dbReference>
<evidence type="ECO:0000313" key="7">
    <source>
        <dbReference type="Proteomes" id="UP000319004"/>
    </source>
</evidence>
<keyword evidence="2" id="KW-0378">Hydrolase</keyword>
<gene>
    <name evidence="6" type="ORF">Enr13x_69160</name>
</gene>
<dbReference type="EMBL" id="CP037423">
    <property type="protein sequence ID" value="QDV47007.1"/>
    <property type="molecule type" value="Genomic_DNA"/>
</dbReference>
<reference evidence="6 7" key="1">
    <citation type="submission" date="2019-03" db="EMBL/GenBank/DDBJ databases">
        <title>Deep-cultivation of Planctomycetes and their phenomic and genomic characterization uncovers novel biology.</title>
        <authorList>
            <person name="Wiegand S."/>
            <person name="Jogler M."/>
            <person name="Boedeker C."/>
            <person name="Pinto D."/>
            <person name="Vollmers J."/>
            <person name="Rivas-Marin E."/>
            <person name="Kohn T."/>
            <person name="Peeters S.H."/>
            <person name="Heuer A."/>
            <person name="Rast P."/>
            <person name="Oberbeckmann S."/>
            <person name="Bunk B."/>
            <person name="Jeske O."/>
            <person name="Meyerdierks A."/>
            <person name="Storesund J.E."/>
            <person name="Kallscheuer N."/>
            <person name="Luecker S."/>
            <person name="Lage O.M."/>
            <person name="Pohl T."/>
            <person name="Merkel B.J."/>
            <person name="Hornburger P."/>
            <person name="Mueller R.-W."/>
            <person name="Bruemmer F."/>
            <person name="Labrenz M."/>
            <person name="Spormann A.M."/>
            <person name="Op den Camp H."/>
            <person name="Overmann J."/>
            <person name="Amann R."/>
            <person name="Jetten M.S.M."/>
            <person name="Mascher T."/>
            <person name="Medema M.H."/>
            <person name="Devos D.P."/>
            <person name="Kaster A.-K."/>
            <person name="Ovreas L."/>
            <person name="Rohde M."/>
            <person name="Galperin M.Y."/>
            <person name="Jogler C."/>
        </authorList>
    </citation>
    <scope>NUCLEOTIDE SEQUENCE [LARGE SCALE GENOMIC DNA]</scope>
    <source>
        <strain evidence="6 7">Enr13</strain>
    </source>
</reference>
<keyword evidence="7" id="KW-1185">Reference proteome</keyword>